<proteinExistence type="predicted"/>
<evidence type="ECO:0000313" key="1">
    <source>
        <dbReference type="EMBL" id="CAH2402452.1"/>
    </source>
</evidence>
<reference evidence="1 2" key="1">
    <citation type="submission" date="2022-03" db="EMBL/GenBank/DDBJ databases">
        <authorList>
            <person name="Brunel B."/>
        </authorList>
    </citation>
    <scope>NUCLEOTIDE SEQUENCE [LARGE SCALE GENOMIC DNA]</scope>
    <source>
        <strain evidence="1">STM5069sample</strain>
    </source>
</reference>
<gene>
    <name evidence="1" type="ORF">MES5069_310188</name>
</gene>
<dbReference type="EMBL" id="CAKXZT010000126">
    <property type="protein sequence ID" value="CAH2402452.1"/>
    <property type="molecule type" value="Genomic_DNA"/>
</dbReference>
<organism evidence="1 2">
    <name type="scientific">Mesorhizobium escarrei</name>
    <dbReference type="NCBI Taxonomy" id="666018"/>
    <lineage>
        <taxon>Bacteria</taxon>
        <taxon>Pseudomonadati</taxon>
        <taxon>Pseudomonadota</taxon>
        <taxon>Alphaproteobacteria</taxon>
        <taxon>Hyphomicrobiales</taxon>
        <taxon>Phyllobacteriaceae</taxon>
        <taxon>Mesorhizobium</taxon>
    </lineage>
</organism>
<dbReference type="Proteomes" id="UP001153050">
    <property type="component" value="Unassembled WGS sequence"/>
</dbReference>
<accession>A0ABN8JX22</accession>
<protein>
    <submittedName>
        <fullName evidence="1">Uncharacterized protein</fullName>
    </submittedName>
</protein>
<name>A0ABN8JX22_9HYPH</name>
<sequence length="58" mass="6395">MSHQKIDVYANVNFCYSDLNIGPYVPLTSHWGILGPSPHGGGKACRSTGRRCRTRCLC</sequence>
<evidence type="ECO:0000313" key="2">
    <source>
        <dbReference type="Proteomes" id="UP001153050"/>
    </source>
</evidence>
<comment type="caution">
    <text evidence="1">The sequence shown here is derived from an EMBL/GenBank/DDBJ whole genome shotgun (WGS) entry which is preliminary data.</text>
</comment>
<keyword evidence="2" id="KW-1185">Reference proteome</keyword>